<feature type="compositionally biased region" description="Polar residues" evidence="1">
    <location>
        <begin position="61"/>
        <end position="73"/>
    </location>
</feature>
<feature type="compositionally biased region" description="Basic and acidic residues" evidence="1">
    <location>
        <begin position="12"/>
        <end position="24"/>
    </location>
</feature>
<dbReference type="EMBL" id="JACVVK020000127">
    <property type="protein sequence ID" value="KAK7490378.1"/>
    <property type="molecule type" value="Genomic_DNA"/>
</dbReference>
<comment type="caution">
    <text evidence="2">The sequence shown here is derived from an EMBL/GenBank/DDBJ whole genome shotgun (WGS) entry which is preliminary data.</text>
</comment>
<evidence type="ECO:0000256" key="1">
    <source>
        <dbReference type="SAM" id="MobiDB-lite"/>
    </source>
</evidence>
<evidence type="ECO:0000313" key="3">
    <source>
        <dbReference type="Proteomes" id="UP001519460"/>
    </source>
</evidence>
<protein>
    <submittedName>
        <fullName evidence="2">Uncharacterized protein</fullName>
    </submittedName>
</protein>
<organism evidence="2 3">
    <name type="scientific">Batillaria attramentaria</name>
    <dbReference type="NCBI Taxonomy" id="370345"/>
    <lineage>
        <taxon>Eukaryota</taxon>
        <taxon>Metazoa</taxon>
        <taxon>Spiralia</taxon>
        <taxon>Lophotrochozoa</taxon>
        <taxon>Mollusca</taxon>
        <taxon>Gastropoda</taxon>
        <taxon>Caenogastropoda</taxon>
        <taxon>Sorbeoconcha</taxon>
        <taxon>Cerithioidea</taxon>
        <taxon>Batillariidae</taxon>
        <taxon>Batillaria</taxon>
    </lineage>
</organism>
<reference evidence="2 3" key="1">
    <citation type="journal article" date="2023" name="Sci. Data">
        <title>Genome assembly of the Korean intertidal mud-creeper Batillaria attramentaria.</title>
        <authorList>
            <person name="Patra A.K."/>
            <person name="Ho P.T."/>
            <person name="Jun S."/>
            <person name="Lee S.J."/>
            <person name="Kim Y."/>
            <person name="Won Y.J."/>
        </authorList>
    </citation>
    <scope>NUCLEOTIDE SEQUENCE [LARGE SCALE GENOMIC DNA]</scope>
    <source>
        <strain evidence="2">Wonlab-2016</strain>
    </source>
</reference>
<accession>A0ABD0KTP8</accession>
<feature type="region of interest" description="Disordered" evidence="1">
    <location>
        <begin position="50"/>
        <end position="73"/>
    </location>
</feature>
<evidence type="ECO:0000313" key="2">
    <source>
        <dbReference type="EMBL" id="KAK7490378.1"/>
    </source>
</evidence>
<gene>
    <name evidence="2" type="ORF">BaRGS_00018357</name>
</gene>
<sequence>MGERGGGPEGVRGWERGQEAEKEDTPLLSLEAVHQGVVFIHTARASLSQAERTAAEDNAVAKNSTSKTCLSSDRKVTQTGRQLACCKTEITQTHAQAQQRTGLRTCFIGVLAFMTRHQ</sequence>
<keyword evidence="3" id="KW-1185">Reference proteome</keyword>
<feature type="compositionally biased region" description="Gly residues" evidence="1">
    <location>
        <begin position="1"/>
        <end position="10"/>
    </location>
</feature>
<feature type="region of interest" description="Disordered" evidence="1">
    <location>
        <begin position="1"/>
        <end position="24"/>
    </location>
</feature>
<dbReference type="AlphaFoldDB" id="A0ABD0KTP8"/>
<name>A0ABD0KTP8_9CAEN</name>
<proteinExistence type="predicted"/>
<dbReference type="Proteomes" id="UP001519460">
    <property type="component" value="Unassembled WGS sequence"/>
</dbReference>